<feature type="region of interest" description="Disordered" evidence="7">
    <location>
        <begin position="276"/>
        <end position="305"/>
    </location>
</feature>
<feature type="transmembrane region" description="Helical" evidence="8">
    <location>
        <begin position="690"/>
        <end position="709"/>
    </location>
</feature>
<keyword evidence="6 8" id="KW-0472">Membrane</keyword>
<feature type="domain" description="CSC1/OSCA1-like 7TM region" evidence="9">
    <location>
        <begin position="416"/>
        <end position="684"/>
    </location>
</feature>
<comment type="subcellular location">
    <subcellularLocation>
        <location evidence="1">Membrane</location>
        <topology evidence="1">Multi-pass membrane protein</topology>
    </subcellularLocation>
</comment>
<evidence type="ECO:0000256" key="1">
    <source>
        <dbReference type="ARBA" id="ARBA00004141"/>
    </source>
</evidence>
<keyword evidence="4 8" id="KW-0812">Transmembrane</keyword>
<dbReference type="InterPro" id="IPR045122">
    <property type="entry name" value="Csc1-like"/>
</dbReference>
<evidence type="ECO:0000259" key="10">
    <source>
        <dbReference type="Pfam" id="PF12621"/>
    </source>
</evidence>
<feature type="transmembrane region" description="Helical" evidence="8">
    <location>
        <begin position="120"/>
        <end position="139"/>
    </location>
</feature>
<dbReference type="EMBL" id="MU005770">
    <property type="protein sequence ID" value="KAF2709844.1"/>
    <property type="molecule type" value="Genomic_DNA"/>
</dbReference>
<evidence type="ECO:0000256" key="8">
    <source>
        <dbReference type="SAM" id="Phobius"/>
    </source>
</evidence>
<feature type="transmembrane region" description="Helical" evidence="8">
    <location>
        <begin position="662"/>
        <end position="684"/>
    </location>
</feature>
<dbReference type="Pfam" id="PF12621">
    <property type="entry name" value="PHM7_ext"/>
    <property type="match status" value="1"/>
</dbReference>
<dbReference type="AlphaFoldDB" id="A0A6G1KAJ7"/>
<dbReference type="InterPro" id="IPR027815">
    <property type="entry name" value="CSC1/OSCA1-like_cyt"/>
</dbReference>
<evidence type="ECO:0000256" key="7">
    <source>
        <dbReference type="SAM" id="MobiDB-lite"/>
    </source>
</evidence>
<dbReference type="InterPro" id="IPR032880">
    <property type="entry name" value="CSC1/OSCA1-like_N"/>
</dbReference>
<keyword evidence="3" id="KW-0813">Transport</keyword>
<dbReference type="GO" id="GO:0005227">
    <property type="term" value="F:calcium-activated cation channel activity"/>
    <property type="evidence" value="ECO:0007669"/>
    <property type="project" value="InterPro"/>
</dbReference>
<dbReference type="PANTHER" id="PTHR13018:SF26">
    <property type="entry name" value="DOMAIN PROTEIN, PUTATIVE (AFU_ORTHOLOGUE AFUA_5G10920)-RELATED"/>
    <property type="match status" value="1"/>
</dbReference>
<proteinExistence type="inferred from homology"/>
<gene>
    <name evidence="13" type="ORF">K504DRAFT_407444</name>
</gene>
<comment type="similarity">
    <text evidence="2">Belongs to the CSC1 (TC 1.A.17) family.</text>
</comment>
<dbReference type="GO" id="GO:0005886">
    <property type="term" value="C:plasma membrane"/>
    <property type="evidence" value="ECO:0007669"/>
    <property type="project" value="TreeGrafter"/>
</dbReference>
<feature type="domain" description="10TM putative phosphate transporter extracellular tail" evidence="10">
    <location>
        <begin position="774"/>
        <end position="866"/>
    </location>
</feature>
<dbReference type="Pfam" id="PF13967">
    <property type="entry name" value="RSN1_TM"/>
    <property type="match status" value="1"/>
</dbReference>
<evidence type="ECO:0000256" key="2">
    <source>
        <dbReference type="ARBA" id="ARBA00007779"/>
    </source>
</evidence>
<dbReference type="InterPro" id="IPR022257">
    <property type="entry name" value="PHM7_ext"/>
</dbReference>
<dbReference type="OrthoDB" id="1076608at2759"/>
<evidence type="ECO:0000313" key="14">
    <source>
        <dbReference type="Proteomes" id="UP000799428"/>
    </source>
</evidence>
<feature type="compositionally biased region" description="Polar residues" evidence="7">
    <location>
        <begin position="286"/>
        <end position="296"/>
    </location>
</feature>
<dbReference type="PANTHER" id="PTHR13018">
    <property type="entry name" value="PROBABLE MEMBRANE PROTEIN DUF221-RELATED"/>
    <property type="match status" value="1"/>
</dbReference>
<evidence type="ECO:0000256" key="4">
    <source>
        <dbReference type="ARBA" id="ARBA00022692"/>
    </source>
</evidence>
<name>A0A6G1KAJ7_9PLEO</name>
<keyword evidence="5 8" id="KW-1133">Transmembrane helix</keyword>
<evidence type="ECO:0000259" key="9">
    <source>
        <dbReference type="Pfam" id="PF02714"/>
    </source>
</evidence>
<protein>
    <submittedName>
        <fullName evidence="13">DUF221-domain-containing protein</fullName>
    </submittedName>
</protein>
<dbReference type="Pfam" id="PF02714">
    <property type="entry name" value="RSN1_7TM"/>
    <property type="match status" value="1"/>
</dbReference>
<organism evidence="13 14">
    <name type="scientific">Pleomassaria siparia CBS 279.74</name>
    <dbReference type="NCBI Taxonomy" id="1314801"/>
    <lineage>
        <taxon>Eukaryota</taxon>
        <taxon>Fungi</taxon>
        <taxon>Dikarya</taxon>
        <taxon>Ascomycota</taxon>
        <taxon>Pezizomycotina</taxon>
        <taxon>Dothideomycetes</taxon>
        <taxon>Pleosporomycetidae</taxon>
        <taxon>Pleosporales</taxon>
        <taxon>Pleomassariaceae</taxon>
        <taxon>Pleomassaria</taxon>
    </lineage>
</organism>
<feature type="transmembrane region" description="Helical" evidence="8">
    <location>
        <begin position="614"/>
        <end position="641"/>
    </location>
</feature>
<sequence>MDTQRILSAGAEVVTKVVNETFDAWKEKPKPRGSGSLVSVLSAFVPTWFTALFFVLAFVGIRHRYPKIYAPRTYIGTIEEKDRTPSASRSYFAWLHTMHVVPDKFILYHQSLDAYLYLRFLRTIIFICIVGCCITWPVLMPINATGGGTSTQLDRISIGNVSNKNYLYVHAFVAWIFFTFVMFTVLRERLWLIGLRQAWNLSKPNANRLSSRTVLFLSAPKAALDDQNMQTLFGDDAVRMWPVTKAEKLEALVADRNSKVEQLEAAEVSLIQSANQKGRKGKYNGNRRNGSGTTYDSLPDNAKKSLRPTHRLKTTTKDAGKKVDSIDWLRDQIKEKEIEIEKARDSNATAGSSNSAAAIFVEFTSQTAAQSAYQQVTSSELLALHPRFTGVMPGDVIWENLTIPSARRVSQEGLAHALIVALIIFWSIPVGLVGAWSNVSYLAENVTWLEWIKKLPDPILGLLTGLLPPLLTSLLAKYVPNIYRYIFQTFGEPTKTSAELKVLKWFYVFQVTQVFLVTTVFSGGAAVFAKIASDPTQVPALLAQNLPSSSNYYLTYFIVQGLTSSSDNLLNYSDLLQYLFFDYFFDKTPRQKYNSHVSLKGIAWGKVFPKYTNFAIIAIAYSCIAPLVMGFAAAGLAMFYYSYRYMLLFTVQSKIDTKGQCYTLALQQILTGVYLAELCLIGLFGLRSATGPAVILVILLAVTIIFNIATNRYLAPLEEFIPADLAASTSDEGTHLLSSLEAGTSQDRDQESSLHRMGTQAHVPPKVLDPLARFFSPHIYASHKAMTAWLQDGDFDEDDVPEYQEKDVKRAYLNPAYTSSTPLVWLPKDEMGVSKQEIGECGENGLKASDEGAWVDEKGTVKWSVDDFEQVPIFKQGPKW</sequence>
<feature type="domain" description="CSC1/OSCA1-like cytosolic" evidence="12">
    <location>
        <begin position="211"/>
        <end position="400"/>
    </location>
</feature>
<evidence type="ECO:0000256" key="6">
    <source>
        <dbReference type="ARBA" id="ARBA00023136"/>
    </source>
</evidence>
<feature type="domain" description="CSC1/OSCA1-like N-terminal transmembrane" evidence="11">
    <location>
        <begin position="40"/>
        <end position="188"/>
    </location>
</feature>
<dbReference type="Pfam" id="PF14703">
    <property type="entry name" value="PHM7_cyt"/>
    <property type="match status" value="1"/>
</dbReference>
<evidence type="ECO:0000256" key="3">
    <source>
        <dbReference type="ARBA" id="ARBA00022448"/>
    </source>
</evidence>
<accession>A0A6G1KAJ7</accession>
<reference evidence="13" key="1">
    <citation type="journal article" date="2020" name="Stud. Mycol.">
        <title>101 Dothideomycetes genomes: a test case for predicting lifestyles and emergence of pathogens.</title>
        <authorList>
            <person name="Haridas S."/>
            <person name="Albert R."/>
            <person name="Binder M."/>
            <person name="Bloem J."/>
            <person name="Labutti K."/>
            <person name="Salamov A."/>
            <person name="Andreopoulos B."/>
            <person name="Baker S."/>
            <person name="Barry K."/>
            <person name="Bills G."/>
            <person name="Bluhm B."/>
            <person name="Cannon C."/>
            <person name="Castanera R."/>
            <person name="Culley D."/>
            <person name="Daum C."/>
            <person name="Ezra D."/>
            <person name="Gonzalez J."/>
            <person name="Henrissat B."/>
            <person name="Kuo A."/>
            <person name="Liang C."/>
            <person name="Lipzen A."/>
            <person name="Lutzoni F."/>
            <person name="Magnuson J."/>
            <person name="Mondo S."/>
            <person name="Nolan M."/>
            <person name="Ohm R."/>
            <person name="Pangilinan J."/>
            <person name="Park H.-J."/>
            <person name="Ramirez L."/>
            <person name="Alfaro M."/>
            <person name="Sun H."/>
            <person name="Tritt A."/>
            <person name="Yoshinaga Y."/>
            <person name="Zwiers L.-H."/>
            <person name="Turgeon B."/>
            <person name="Goodwin S."/>
            <person name="Spatafora J."/>
            <person name="Crous P."/>
            <person name="Grigoriev I."/>
        </authorList>
    </citation>
    <scope>NUCLEOTIDE SEQUENCE</scope>
    <source>
        <strain evidence="13">CBS 279.74</strain>
    </source>
</reference>
<feature type="transmembrane region" description="Helical" evidence="8">
    <location>
        <begin position="167"/>
        <end position="186"/>
    </location>
</feature>
<feature type="transmembrane region" description="Helical" evidence="8">
    <location>
        <begin position="37"/>
        <end position="59"/>
    </location>
</feature>
<evidence type="ECO:0000259" key="11">
    <source>
        <dbReference type="Pfam" id="PF13967"/>
    </source>
</evidence>
<evidence type="ECO:0000313" key="13">
    <source>
        <dbReference type="EMBL" id="KAF2709844.1"/>
    </source>
</evidence>
<feature type="transmembrane region" description="Helical" evidence="8">
    <location>
        <begin position="417"/>
        <end position="439"/>
    </location>
</feature>
<feature type="transmembrane region" description="Helical" evidence="8">
    <location>
        <begin position="505"/>
        <end position="529"/>
    </location>
</feature>
<evidence type="ECO:0000259" key="12">
    <source>
        <dbReference type="Pfam" id="PF14703"/>
    </source>
</evidence>
<evidence type="ECO:0000256" key="5">
    <source>
        <dbReference type="ARBA" id="ARBA00022989"/>
    </source>
</evidence>
<keyword evidence="14" id="KW-1185">Reference proteome</keyword>
<dbReference type="Proteomes" id="UP000799428">
    <property type="component" value="Unassembled WGS sequence"/>
</dbReference>
<dbReference type="InterPro" id="IPR003864">
    <property type="entry name" value="CSC1/OSCA1-like_7TM"/>
</dbReference>